<name>A0A4S3JIR3_9EURO</name>
<reference evidence="9 10" key="1">
    <citation type="submission" date="2019-03" db="EMBL/GenBank/DDBJ databases">
        <title>The genome sequence of a newly discovered highly antifungal drug resistant Aspergillus species, Aspergillus tanneri NIH 1004.</title>
        <authorList>
            <person name="Mounaud S."/>
            <person name="Singh I."/>
            <person name="Joardar V."/>
            <person name="Pakala S."/>
            <person name="Pakala S."/>
            <person name="Venepally P."/>
            <person name="Hoover J."/>
            <person name="Nierman W."/>
            <person name="Chung J."/>
            <person name="Losada L."/>
        </authorList>
    </citation>
    <scope>NUCLEOTIDE SEQUENCE [LARGE SCALE GENOMIC DNA]</scope>
    <source>
        <strain evidence="9 10">NIH1004</strain>
    </source>
</reference>
<feature type="compositionally biased region" description="Polar residues" evidence="7">
    <location>
        <begin position="44"/>
        <end position="65"/>
    </location>
</feature>
<evidence type="ECO:0000256" key="6">
    <source>
        <dbReference type="ARBA" id="ARBA00023306"/>
    </source>
</evidence>
<comment type="subcellular location">
    <subcellularLocation>
        <location evidence="2">Chromosome</location>
        <location evidence="2">Telomere</location>
    </subcellularLocation>
    <subcellularLocation>
        <location evidence="1">Nucleus</location>
    </subcellularLocation>
</comment>
<evidence type="ECO:0000256" key="1">
    <source>
        <dbReference type="ARBA" id="ARBA00004123"/>
    </source>
</evidence>
<feature type="region of interest" description="Disordered" evidence="7">
    <location>
        <begin position="1"/>
        <end position="114"/>
    </location>
</feature>
<keyword evidence="5" id="KW-0539">Nucleus</keyword>
<evidence type="ECO:0000259" key="8">
    <source>
        <dbReference type="Pfam" id="PF12231"/>
    </source>
</evidence>
<gene>
    <name evidence="9" type="ORF">EYZ11_005358</name>
</gene>
<keyword evidence="4" id="KW-0779">Telomere</keyword>
<dbReference type="VEuPathDB" id="FungiDB:EYZ11_005358"/>
<comment type="caution">
    <text evidence="9">The sequence shown here is derived from an EMBL/GenBank/DDBJ whole genome shotgun (WGS) entry which is preliminary data.</text>
</comment>
<evidence type="ECO:0000256" key="7">
    <source>
        <dbReference type="SAM" id="MobiDB-lite"/>
    </source>
</evidence>
<dbReference type="EMBL" id="SOSA01000170">
    <property type="protein sequence ID" value="THC95155.1"/>
    <property type="molecule type" value="Genomic_DNA"/>
</dbReference>
<proteinExistence type="predicted"/>
<dbReference type="Proteomes" id="UP000308092">
    <property type="component" value="Unassembled WGS sequence"/>
</dbReference>
<evidence type="ECO:0000313" key="10">
    <source>
        <dbReference type="Proteomes" id="UP000308092"/>
    </source>
</evidence>
<keyword evidence="10" id="KW-1185">Reference proteome</keyword>
<dbReference type="GO" id="GO:0000723">
    <property type="term" value="P:telomere maintenance"/>
    <property type="evidence" value="ECO:0007669"/>
    <property type="project" value="TreeGrafter"/>
</dbReference>
<protein>
    <recommendedName>
        <fullName evidence="8">Telomere-associated protein Rif1 N-terminal domain-containing protein</fullName>
    </recommendedName>
</protein>
<evidence type="ECO:0000313" key="9">
    <source>
        <dbReference type="EMBL" id="THC95155.1"/>
    </source>
</evidence>
<dbReference type="PANTHER" id="PTHR22928">
    <property type="entry name" value="TELOMERE-ASSOCIATED PROTEIN RIF1"/>
    <property type="match status" value="1"/>
</dbReference>
<organism evidence="9 10">
    <name type="scientific">Aspergillus tanneri</name>
    <dbReference type="NCBI Taxonomy" id="1220188"/>
    <lineage>
        <taxon>Eukaryota</taxon>
        <taxon>Fungi</taxon>
        <taxon>Dikarya</taxon>
        <taxon>Ascomycota</taxon>
        <taxon>Pezizomycotina</taxon>
        <taxon>Eurotiomycetes</taxon>
        <taxon>Eurotiomycetidae</taxon>
        <taxon>Eurotiales</taxon>
        <taxon>Aspergillaceae</taxon>
        <taxon>Aspergillus</taxon>
        <taxon>Aspergillus subgen. Circumdati</taxon>
    </lineage>
</organism>
<dbReference type="AlphaFoldDB" id="A0A4S3JIR3"/>
<feature type="compositionally biased region" description="Polar residues" evidence="7">
    <location>
        <begin position="101"/>
        <end position="114"/>
    </location>
</feature>
<sequence>MVEVLGPLSARPPTPPRTSSRTLSEKDRTEDSPVVAQTPGEPPFTTSASNGAPSSRQSKRVNFSPWTKYIKPPSFANSAAKPKTDLKVLPPSNKCKPTKSILKSTNSPAPVSSPNPTFYTPDSFAMLLKSITLQLAGESTSSRLDAYMHLFGALRTYDGLPEEQEIAEYIGLLMQYIQRDISRNFDDVGPLDTNLVIQALKVSAALQSTKISYDTLHVNLVDAEFRFKTYD</sequence>
<keyword evidence="6" id="KW-0131">Cell cycle</keyword>
<evidence type="ECO:0000256" key="4">
    <source>
        <dbReference type="ARBA" id="ARBA00022895"/>
    </source>
</evidence>
<dbReference type="PANTHER" id="PTHR22928:SF3">
    <property type="entry name" value="TELOMERE-ASSOCIATED PROTEIN RIF1"/>
    <property type="match status" value="1"/>
</dbReference>
<feature type="domain" description="Telomere-associated protein Rif1 N-terminal" evidence="8">
    <location>
        <begin position="135"/>
        <end position="211"/>
    </location>
</feature>
<dbReference type="InterPro" id="IPR022031">
    <property type="entry name" value="Rif1_N"/>
</dbReference>
<dbReference type="GO" id="GO:0005634">
    <property type="term" value="C:nucleus"/>
    <property type="evidence" value="ECO:0007669"/>
    <property type="project" value="UniProtKB-SubCell"/>
</dbReference>
<evidence type="ECO:0000256" key="2">
    <source>
        <dbReference type="ARBA" id="ARBA00004574"/>
    </source>
</evidence>
<evidence type="ECO:0000256" key="3">
    <source>
        <dbReference type="ARBA" id="ARBA00022454"/>
    </source>
</evidence>
<dbReference type="Pfam" id="PF12231">
    <property type="entry name" value="Rif1_N"/>
    <property type="match status" value="1"/>
</dbReference>
<accession>A0A4S3JIR3</accession>
<evidence type="ECO:0000256" key="5">
    <source>
        <dbReference type="ARBA" id="ARBA00023242"/>
    </source>
</evidence>
<keyword evidence="3" id="KW-0158">Chromosome</keyword>
<dbReference type="STRING" id="1220188.A0A4S3JIR3"/>
<dbReference type="GO" id="GO:0140445">
    <property type="term" value="C:chromosome, telomeric repeat region"/>
    <property type="evidence" value="ECO:0007669"/>
    <property type="project" value="TreeGrafter"/>
</dbReference>